<evidence type="ECO:0000259" key="2">
    <source>
        <dbReference type="Pfam" id="PF04773"/>
    </source>
</evidence>
<dbReference type="RefSeq" id="WP_176279655.1">
    <property type="nucleotide sequence ID" value="NZ_JABWMH010000003.1"/>
</dbReference>
<keyword evidence="1" id="KW-0732">Signal</keyword>
<dbReference type="PANTHER" id="PTHR38731">
    <property type="entry name" value="LIPL45-RELATED LIPOPROTEIN-RELATED"/>
    <property type="match status" value="1"/>
</dbReference>
<evidence type="ECO:0000313" key="4">
    <source>
        <dbReference type="Proteomes" id="UP000652427"/>
    </source>
</evidence>
<gene>
    <name evidence="3" type="ORF">HUO14_09405</name>
</gene>
<feature type="domain" description="FecR protein" evidence="2">
    <location>
        <begin position="66"/>
        <end position="152"/>
    </location>
</feature>
<keyword evidence="4" id="KW-1185">Reference proteome</keyword>
<evidence type="ECO:0000313" key="3">
    <source>
        <dbReference type="EMBL" id="NVD28119.1"/>
    </source>
</evidence>
<proteinExistence type="predicted"/>
<dbReference type="InterPro" id="IPR006860">
    <property type="entry name" value="FecR"/>
</dbReference>
<comment type="caution">
    <text evidence="3">The sequence shown here is derived from an EMBL/GenBank/DDBJ whole genome shotgun (WGS) entry which is preliminary data.</text>
</comment>
<dbReference type="Proteomes" id="UP000652427">
    <property type="component" value="Unassembled WGS sequence"/>
</dbReference>
<feature type="signal peptide" evidence="1">
    <location>
        <begin position="1"/>
        <end position="29"/>
    </location>
</feature>
<name>A0ABX2N374_9SPHN</name>
<evidence type="ECO:0000256" key="1">
    <source>
        <dbReference type="SAM" id="SignalP"/>
    </source>
</evidence>
<accession>A0ABX2N374</accession>
<reference evidence="3 4" key="1">
    <citation type="submission" date="2020-06" db="EMBL/GenBank/DDBJ databases">
        <authorList>
            <person name="Kim S.-J."/>
            <person name="Park S.-J."/>
        </authorList>
    </citation>
    <scope>NUCLEOTIDE SEQUENCE [LARGE SCALE GENOMIC DNA]</scope>
    <source>
        <strain evidence="3 4">SW-151</strain>
    </source>
</reference>
<sequence length="288" mass="29521">MISFQSLSIKTALLAPALLFLALTPAASAPVQVGIAATVVGDVRMSNATIKKAVKIPRRQRLAWGDALSTRKKSKLQILLLDRSSLTIGSNAQLTINRFVYDPGKERSLTATVSKGAFRFMSGRKSKKSSASVSSSVGTIGIRGTALDGVVGKDAVEIARKEPFLDGVKSDKDSAMLVVLRGPGANRSGDLDVGLAEVSAAGKTVTLDQPILAAYIPRPGAQPIGPFRLSSGGLSKLQDQLAPKVAGAGKSGLLKALIPAAIIGVGVGLLLPGGDEACTNATVGGPNC</sequence>
<dbReference type="Pfam" id="PF04773">
    <property type="entry name" value="FecR"/>
    <property type="match status" value="1"/>
</dbReference>
<feature type="chain" id="PRO_5045225186" evidence="1">
    <location>
        <begin position="30"/>
        <end position="288"/>
    </location>
</feature>
<dbReference type="EMBL" id="JABWMH010000003">
    <property type="protein sequence ID" value="NVD28119.1"/>
    <property type="molecule type" value="Genomic_DNA"/>
</dbReference>
<organism evidence="3 4">
    <name type="scientific">Parasphingorhabdus flavimaris</name>
    <dbReference type="NCBI Taxonomy" id="266812"/>
    <lineage>
        <taxon>Bacteria</taxon>
        <taxon>Pseudomonadati</taxon>
        <taxon>Pseudomonadota</taxon>
        <taxon>Alphaproteobacteria</taxon>
        <taxon>Sphingomonadales</taxon>
        <taxon>Sphingomonadaceae</taxon>
        <taxon>Parasphingorhabdus</taxon>
    </lineage>
</organism>
<protein>
    <submittedName>
        <fullName evidence="3">FecR domain-containing protein</fullName>
    </submittedName>
</protein>